<dbReference type="Proteomes" id="UP000000707">
    <property type="component" value="Unassembled WGS sequence"/>
</dbReference>
<dbReference type="GeneID" id="18248823"/>
<dbReference type="GO" id="GO:0072344">
    <property type="term" value="P:rescue of stalled ribosome"/>
    <property type="evidence" value="ECO:0007669"/>
    <property type="project" value="TreeGrafter"/>
</dbReference>
<feature type="compositionally biased region" description="Basic and acidic residues" evidence="1">
    <location>
        <begin position="7"/>
        <end position="30"/>
    </location>
</feature>
<name>G3B195_CANTC</name>
<dbReference type="PANTHER" id="PTHR22684:SF0">
    <property type="entry name" value="RIBOSOME QUALITY CONTROL COMPLEX SUBUNIT TCF25"/>
    <property type="match status" value="1"/>
</dbReference>
<evidence type="ECO:0008006" key="4">
    <source>
        <dbReference type="Google" id="ProtNLM"/>
    </source>
</evidence>
<dbReference type="EMBL" id="GL996515">
    <property type="protein sequence ID" value="EGV64913.1"/>
    <property type="molecule type" value="Genomic_DNA"/>
</dbReference>
<feature type="compositionally biased region" description="Polar residues" evidence="1">
    <location>
        <begin position="32"/>
        <end position="41"/>
    </location>
</feature>
<dbReference type="InterPro" id="IPR006994">
    <property type="entry name" value="TCF25/Rqc1"/>
</dbReference>
<dbReference type="RefSeq" id="XP_006685719.1">
    <property type="nucleotide sequence ID" value="XM_006685656.1"/>
</dbReference>
<dbReference type="GO" id="GO:1990116">
    <property type="term" value="P:ribosome-associated ubiquitin-dependent protein catabolic process"/>
    <property type="evidence" value="ECO:0007669"/>
    <property type="project" value="TreeGrafter"/>
</dbReference>
<accession>G3B195</accession>
<dbReference type="HOGENOM" id="CLU_008321_1_1_1"/>
<evidence type="ECO:0000313" key="2">
    <source>
        <dbReference type="EMBL" id="EGV64913.1"/>
    </source>
</evidence>
<organism evidence="3">
    <name type="scientific">Candida tenuis (strain ATCC 10573 / BCRC 21748 / CBS 615 / JCM 9827 / NBRC 10315 / NRRL Y-1498 / VKM Y-70)</name>
    <name type="common">Yeast</name>
    <name type="synonym">Yamadazyma tenuis</name>
    <dbReference type="NCBI Taxonomy" id="590646"/>
    <lineage>
        <taxon>Eukaryota</taxon>
        <taxon>Fungi</taxon>
        <taxon>Dikarya</taxon>
        <taxon>Ascomycota</taxon>
        <taxon>Saccharomycotina</taxon>
        <taxon>Pichiomycetes</taxon>
        <taxon>Debaryomycetaceae</taxon>
        <taxon>Yamadazyma</taxon>
    </lineage>
</organism>
<evidence type="ECO:0000313" key="3">
    <source>
        <dbReference type="Proteomes" id="UP000000707"/>
    </source>
</evidence>
<feature type="compositionally biased region" description="Basic residues" evidence="1">
    <location>
        <begin position="75"/>
        <end position="89"/>
    </location>
</feature>
<feature type="compositionally biased region" description="Acidic residues" evidence="1">
    <location>
        <begin position="46"/>
        <end position="55"/>
    </location>
</feature>
<dbReference type="Pfam" id="PF04910">
    <property type="entry name" value="Tcf25"/>
    <property type="match status" value="1"/>
</dbReference>
<evidence type="ECO:0000256" key="1">
    <source>
        <dbReference type="SAM" id="MobiDB-lite"/>
    </source>
</evidence>
<dbReference type="KEGG" id="cten:18248823"/>
<dbReference type="AlphaFoldDB" id="G3B195"/>
<dbReference type="OrthoDB" id="205993at2759"/>
<dbReference type="GO" id="GO:1990112">
    <property type="term" value="C:RQC complex"/>
    <property type="evidence" value="ECO:0007669"/>
    <property type="project" value="TreeGrafter"/>
</dbReference>
<dbReference type="STRING" id="590646.G3B195"/>
<reference evidence="2 3" key="1">
    <citation type="journal article" date="2011" name="Proc. Natl. Acad. Sci. U.S.A.">
        <title>Comparative genomics of xylose-fermenting fungi for enhanced biofuel production.</title>
        <authorList>
            <person name="Wohlbach D.J."/>
            <person name="Kuo A."/>
            <person name="Sato T.K."/>
            <person name="Potts K.M."/>
            <person name="Salamov A.A."/>
            <person name="LaButti K.M."/>
            <person name="Sun H."/>
            <person name="Clum A."/>
            <person name="Pangilinan J.L."/>
            <person name="Lindquist E.A."/>
            <person name="Lucas S."/>
            <person name="Lapidus A."/>
            <person name="Jin M."/>
            <person name="Gunawan C."/>
            <person name="Balan V."/>
            <person name="Dale B.E."/>
            <person name="Jeffries T.W."/>
            <person name="Zinkel R."/>
            <person name="Barry K.W."/>
            <person name="Grigoriev I.V."/>
            <person name="Gasch A.P."/>
        </authorList>
    </citation>
    <scope>NUCLEOTIDE SEQUENCE [LARGE SCALE GENOMIC DNA]</scope>
    <source>
        <strain evidence="3">ATCC 10573 / BCRC 21748 / CBS 615 / JCM 9827 / NBRC 10315 / NRRL Y-1498 / VKM Y-70</strain>
    </source>
</reference>
<proteinExistence type="predicted"/>
<dbReference type="PANTHER" id="PTHR22684">
    <property type="entry name" value="NULP1-RELATED"/>
    <property type="match status" value="1"/>
</dbReference>
<dbReference type="eggNOG" id="KOG2422">
    <property type="taxonomic scope" value="Eukaryota"/>
</dbReference>
<feature type="region of interest" description="Disordered" evidence="1">
    <location>
        <begin position="1"/>
        <end position="97"/>
    </location>
</feature>
<sequence length="709" mass="80925">MSSRQLRKLERQRLEHSLTPEATENVKEINETPVTAKTFNAFSFLEDGDSEPDSEEVAKHIQDITEPESLPKSSSKPKKNKKNNKKGKKAVIPENSDDELDRILAEAKAEDLKKYGTQEQTHESQVIVAEDGDDFEEEYNEDIEPLPEYDPNFKNFTTERLQQSLSILSIGSIKNLDPDEELKSLFGNLSLETIEDANTTTSLAVSPEVLKQFKRLARLTKGWGGKDKRSVPGTTRKLLLTRIKDDYLPTQQKPLQMEELDSSEILDLMDYKENVAEISELELKIRKEKKIGVRYFSFRKNSTVQERVANTQFYASVVISPDHDALIALLRNYPYHVETLLQVSMVLLRQGSDKSTSNALIEKCLFVFDRCFHKFFHDLLSDASNGLVRLPYESFMNRQFYLCIFRYITNLGERATYFTSLSFCKLLLSFSPAEDPLGVRYFIDYYAIMSQEYKFLTYLVESPLVTSYVKWFTPGIAFSTVLAYLHLNDTQKAEDLLKKAFLAHPYTAFQMLETIGLATSISVRETDIFVNDEIILANQTYMVRAKELWKGEDKRKFLNEQLTTLFDAHKGTLNREATKASGVRSLFSNLLGTLSTPPSSNAHKELPFNLLRFAILSGENSIMAKVPQEVWSRDDVYEFDPLPPSNDTLGYSAISGVEEGTKIIDGALDYVDQNVLASIIQNRTQNDEFEDIVRQLQEEQLQQPEGPNN</sequence>
<keyword evidence="3" id="KW-1185">Reference proteome</keyword>
<protein>
    <recommendedName>
        <fullName evidence="4">DUF654-domain-containing protein</fullName>
    </recommendedName>
</protein>
<gene>
    <name evidence="2" type="ORF">CANTEDRAFT_121092</name>
</gene>